<protein>
    <recommendedName>
        <fullName evidence="3">Acyl carrier protein</fullName>
    </recommendedName>
</protein>
<dbReference type="Proteomes" id="UP001501251">
    <property type="component" value="Unassembled WGS sequence"/>
</dbReference>
<dbReference type="InterPro" id="IPR036736">
    <property type="entry name" value="ACP-like_sf"/>
</dbReference>
<keyword evidence="2" id="KW-1185">Reference proteome</keyword>
<gene>
    <name evidence="1" type="ORF">GCM10022252_12700</name>
</gene>
<dbReference type="Gene3D" id="1.10.1200.10">
    <property type="entry name" value="ACP-like"/>
    <property type="match status" value="1"/>
</dbReference>
<dbReference type="RefSeq" id="WP_344915926.1">
    <property type="nucleotide sequence ID" value="NZ_BAABAQ010000002.1"/>
</dbReference>
<name>A0ABP8AI42_9ACTN</name>
<reference evidence="2" key="1">
    <citation type="journal article" date="2019" name="Int. J. Syst. Evol. Microbiol.">
        <title>The Global Catalogue of Microorganisms (GCM) 10K type strain sequencing project: providing services to taxonomists for standard genome sequencing and annotation.</title>
        <authorList>
            <consortium name="The Broad Institute Genomics Platform"/>
            <consortium name="The Broad Institute Genome Sequencing Center for Infectious Disease"/>
            <person name="Wu L."/>
            <person name="Ma J."/>
        </authorList>
    </citation>
    <scope>NUCLEOTIDE SEQUENCE [LARGE SCALE GENOMIC DNA]</scope>
    <source>
        <strain evidence="2">JCM 17388</strain>
    </source>
</reference>
<comment type="caution">
    <text evidence="1">The sequence shown here is derived from an EMBL/GenBank/DDBJ whole genome shotgun (WGS) entry which is preliminary data.</text>
</comment>
<evidence type="ECO:0000313" key="1">
    <source>
        <dbReference type="EMBL" id="GAA4184200.1"/>
    </source>
</evidence>
<evidence type="ECO:0008006" key="3">
    <source>
        <dbReference type="Google" id="ProtNLM"/>
    </source>
</evidence>
<sequence length="73" mass="7759">MLVTEHDVLPGLGRLIGEITGTPASEITMDEILDPAFLAEIVVAAKHDYNLDLTDDERGGLKTVGDLVGLILS</sequence>
<dbReference type="EMBL" id="BAABAQ010000002">
    <property type="protein sequence ID" value="GAA4184200.1"/>
    <property type="molecule type" value="Genomic_DNA"/>
</dbReference>
<proteinExistence type="predicted"/>
<evidence type="ECO:0000313" key="2">
    <source>
        <dbReference type="Proteomes" id="UP001501251"/>
    </source>
</evidence>
<dbReference type="SUPFAM" id="SSF47336">
    <property type="entry name" value="ACP-like"/>
    <property type="match status" value="1"/>
</dbReference>
<accession>A0ABP8AI42</accession>
<organism evidence="1 2">
    <name type="scientific">Streptosporangium oxazolinicum</name>
    <dbReference type="NCBI Taxonomy" id="909287"/>
    <lineage>
        <taxon>Bacteria</taxon>
        <taxon>Bacillati</taxon>
        <taxon>Actinomycetota</taxon>
        <taxon>Actinomycetes</taxon>
        <taxon>Streptosporangiales</taxon>
        <taxon>Streptosporangiaceae</taxon>
        <taxon>Streptosporangium</taxon>
    </lineage>
</organism>